<evidence type="ECO:0000259" key="1">
    <source>
        <dbReference type="PROSITE" id="PS50042"/>
    </source>
</evidence>
<organism evidence="2 3">
    <name type="scientific">Saccharospirillum mangrovi</name>
    <dbReference type="NCBI Taxonomy" id="2161747"/>
    <lineage>
        <taxon>Bacteria</taxon>
        <taxon>Pseudomonadati</taxon>
        <taxon>Pseudomonadota</taxon>
        <taxon>Gammaproteobacteria</taxon>
        <taxon>Oceanospirillales</taxon>
        <taxon>Saccharospirillaceae</taxon>
        <taxon>Saccharospirillum</taxon>
    </lineage>
</organism>
<evidence type="ECO:0000313" key="3">
    <source>
        <dbReference type="Proteomes" id="UP001595617"/>
    </source>
</evidence>
<dbReference type="PROSITE" id="PS50042">
    <property type="entry name" value="CNMP_BINDING_3"/>
    <property type="match status" value="1"/>
</dbReference>
<dbReference type="Pfam" id="PF00027">
    <property type="entry name" value="cNMP_binding"/>
    <property type="match status" value="1"/>
</dbReference>
<dbReference type="Proteomes" id="UP001595617">
    <property type="component" value="Unassembled WGS sequence"/>
</dbReference>
<evidence type="ECO:0000313" key="2">
    <source>
        <dbReference type="EMBL" id="MFC3851918.1"/>
    </source>
</evidence>
<dbReference type="RefSeq" id="WP_380693468.1">
    <property type="nucleotide sequence ID" value="NZ_JBHRYR010000002.1"/>
</dbReference>
<keyword evidence="3" id="KW-1185">Reference proteome</keyword>
<dbReference type="CDD" id="cd00038">
    <property type="entry name" value="CAP_ED"/>
    <property type="match status" value="1"/>
</dbReference>
<accession>A0ABV7ZTP4</accession>
<comment type="caution">
    <text evidence="2">The sequence shown here is derived from an EMBL/GenBank/DDBJ whole genome shotgun (WGS) entry which is preliminary data.</text>
</comment>
<sequence>MPYTLDDWERAIPQACRTITSYPPAAFLFRQQDSADAIFLLLEGQVRLMRHLEDGSVVILHVARSGETLAEAALFSSHYHCDALVVTPTRVMVIRKEPLLTLMTESPELNLYLTKVLAHQVRHLRSMLTLRNIRSAEARVMAWLRLHANGNTPTVTMSQTWKTVAEEIGLTHEVLYRTLAMLEKSGTIKRRGAGVVLLTST</sequence>
<gene>
    <name evidence="2" type="ORF">ACFOOG_03640</name>
</gene>
<protein>
    <submittedName>
        <fullName evidence="2">Crp/Fnr family transcriptional regulator</fullName>
    </submittedName>
</protein>
<dbReference type="SUPFAM" id="SSF46785">
    <property type="entry name" value="Winged helix' DNA-binding domain"/>
    <property type="match status" value="1"/>
</dbReference>
<dbReference type="PANTHER" id="PTHR24567:SF74">
    <property type="entry name" value="HTH-TYPE TRANSCRIPTIONAL REGULATOR ARCR"/>
    <property type="match status" value="1"/>
</dbReference>
<name>A0ABV7ZTP4_9GAMM</name>
<dbReference type="EMBL" id="JBHRYR010000002">
    <property type="protein sequence ID" value="MFC3851918.1"/>
    <property type="molecule type" value="Genomic_DNA"/>
</dbReference>
<dbReference type="InterPro" id="IPR036390">
    <property type="entry name" value="WH_DNA-bd_sf"/>
</dbReference>
<dbReference type="InterPro" id="IPR018490">
    <property type="entry name" value="cNMP-bd_dom_sf"/>
</dbReference>
<dbReference type="SMART" id="SM00100">
    <property type="entry name" value="cNMP"/>
    <property type="match status" value="1"/>
</dbReference>
<dbReference type="InterPro" id="IPR014710">
    <property type="entry name" value="RmlC-like_jellyroll"/>
</dbReference>
<dbReference type="InterPro" id="IPR050397">
    <property type="entry name" value="Env_Response_Regulators"/>
</dbReference>
<dbReference type="Gene3D" id="2.60.120.10">
    <property type="entry name" value="Jelly Rolls"/>
    <property type="match status" value="1"/>
</dbReference>
<reference evidence="3" key="1">
    <citation type="journal article" date="2019" name="Int. J. Syst. Evol. Microbiol.">
        <title>The Global Catalogue of Microorganisms (GCM) 10K type strain sequencing project: providing services to taxonomists for standard genome sequencing and annotation.</title>
        <authorList>
            <consortium name="The Broad Institute Genomics Platform"/>
            <consortium name="The Broad Institute Genome Sequencing Center for Infectious Disease"/>
            <person name="Wu L."/>
            <person name="Ma J."/>
        </authorList>
    </citation>
    <scope>NUCLEOTIDE SEQUENCE [LARGE SCALE GENOMIC DNA]</scope>
    <source>
        <strain evidence="3">IBRC 10765</strain>
    </source>
</reference>
<dbReference type="PANTHER" id="PTHR24567">
    <property type="entry name" value="CRP FAMILY TRANSCRIPTIONAL REGULATORY PROTEIN"/>
    <property type="match status" value="1"/>
</dbReference>
<proteinExistence type="predicted"/>
<dbReference type="SUPFAM" id="SSF51206">
    <property type="entry name" value="cAMP-binding domain-like"/>
    <property type="match status" value="1"/>
</dbReference>
<feature type="domain" description="Cyclic nucleotide-binding" evidence="1">
    <location>
        <begin position="22"/>
        <end position="120"/>
    </location>
</feature>
<dbReference type="InterPro" id="IPR000595">
    <property type="entry name" value="cNMP-bd_dom"/>
</dbReference>